<accession>A0A1N6QX39</accession>
<sequence length="482" mass="55358">MTLNYKFLTIFGIVLVALSVISFTSKKSYESISRIEVVDIEKEGFGLLENIQGQWLGINSVAGMEFNWFAWDYRPISSAHVHGIFEGGSMGNLFTSFFIADFKGTKTIMARNGGVLNGIYRTSYFILDKTVEDEEEQYYRLVDAVGGKNTMYMELRFKSDSLYWNTYTSQLGHKKMPTRHMTYKGKKHSDSLAKITAEKFEFPKKEIVYEFPTGFDDSYLYMEKSATFLWQTDSNTNVLEMAKSALDPVTIKDYPYISSLDIELERNKKIKDEQVLLYVSTKSLTNEQGKLSNDVKDYNDNILFSILSNGEENFKYTYVHPGNYFVTAIVDMDKNFVISPEDIAGKSVAVMVEPNSEALVRINDIVHKNSAFIFQNLGDDFYKEDRIIEEKEEEIPVIDWTVTYNSDVKQIIHNNCVTCHGGPSPSARLDLTSLSKLKEAMKHKDLIKRINDKNDPMPPKEMLSLKERLLVFKWMKDGLLKE</sequence>
<dbReference type="GO" id="GO:0020037">
    <property type="term" value="F:heme binding"/>
    <property type="evidence" value="ECO:0007669"/>
    <property type="project" value="InterPro"/>
</dbReference>
<dbReference type="InterPro" id="IPR036909">
    <property type="entry name" value="Cyt_c-like_dom_sf"/>
</dbReference>
<dbReference type="STRING" id="228959.SAMN05421797_1011055"/>
<evidence type="ECO:0008006" key="3">
    <source>
        <dbReference type="Google" id="ProtNLM"/>
    </source>
</evidence>
<reference evidence="2" key="1">
    <citation type="submission" date="2017-01" db="EMBL/GenBank/DDBJ databases">
        <authorList>
            <person name="Varghese N."/>
            <person name="Submissions S."/>
        </authorList>
    </citation>
    <scope>NUCLEOTIDE SEQUENCE [LARGE SCALE GENOMIC DNA]</scope>
    <source>
        <strain evidence="2">DSM 15366</strain>
    </source>
</reference>
<evidence type="ECO:0000313" key="1">
    <source>
        <dbReference type="EMBL" id="SIQ21127.1"/>
    </source>
</evidence>
<organism evidence="1 2">
    <name type="scientific">Maribacter ulvicola</name>
    <dbReference type="NCBI Taxonomy" id="228959"/>
    <lineage>
        <taxon>Bacteria</taxon>
        <taxon>Pseudomonadati</taxon>
        <taxon>Bacteroidota</taxon>
        <taxon>Flavobacteriia</taxon>
        <taxon>Flavobacteriales</taxon>
        <taxon>Flavobacteriaceae</taxon>
        <taxon>Maribacter</taxon>
    </lineage>
</organism>
<dbReference type="OrthoDB" id="9786191at2"/>
<protein>
    <recommendedName>
        <fullName evidence="3">Cytochrome c domain-containing protein</fullName>
    </recommendedName>
</protein>
<gene>
    <name evidence="1" type="ORF">SAMN05421797_1011055</name>
</gene>
<dbReference type="GO" id="GO:0009055">
    <property type="term" value="F:electron transfer activity"/>
    <property type="evidence" value="ECO:0007669"/>
    <property type="project" value="InterPro"/>
</dbReference>
<evidence type="ECO:0000313" key="2">
    <source>
        <dbReference type="Proteomes" id="UP000186953"/>
    </source>
</evidence>
<dbReference type="RefSeq" id="WP_076547226.1">
    <property type="nucleotide sequence ID" value="NZ_FTMA01000001.1"/>
</dbReference>
<dbReference type="Proteomes" id="UP000186953">
    <property type="component" value="Unassembled WGS sequence"/>
</dbReference>
<name>A0A1N6QX39_9FLAO</name>
<dbReference type="Gene3D" id="1.10.760.10">
    <property type="entry name" value="Cytochrome c-like domain"/>
    <property type="match status" value="1"/>
</dbReference>
<proteinExistence type="predicted"/>
<dbReference type="EMBL" id="FTMA01000001">
    <property type="protein sequence ID" value="SIQ21127.1"/>
    <property type="molecule type" value="Genomic_DNA"/>
</dbReference>
<keyword evidence="2" id="KW-1185">Reference proteome</keyword>
<dbReference type="AlphaFoldDB" id="A0A1N6QX39"/>